<dbReference type="EMBL" id="UGRU01000001">
    <property type="protein sequence ID" value="SUA48718.1"/>
    <property type="molecule type" value="Genomic_DNA"/>
</dbReference>
<dbReference type="RefSeq" id="WP_062969063.1">
    <property type="nucleotide sequence ID" value="NZ_JAJFOE010000002.1"/>
</dbReference>
<name>A0A378X5L8_9NOCA</name>
<evidence type="ECO:0000313" key="3">
    <source>
        <dbReference type="Proteomes" id="UP000255082"/>
    </source>
</evidence>
<sequence length="195" mass="21140">MKKTILLQWDEYTRHSAVLKVPHDFDLSADNDHLYRTAVPEISDDSTTYDAGEYLSFTAREIGYRANAEPMFFEPNSPTALTPPSAGSAEPPIVMLPNSALGAAMARTSADVSLVLPDGPSCVGIEVAIDSAAGITDFMTALAEVSGFSFEDLTRDGYLDNDDPESDPDRADGPPTQFYYFPQILLVDDSDAPNH</sequence>
<accession>A0A378X5L8</accession>
<gene>
    <name evidence="2" type="ORF">NCTC13184_07273</name>
</gene>
<evidence type="ECO:0000313" key="2">
    <source>
        <dbReference type="EMBL" id="SUA48718.1"/>
    </source>
</evidence>
<proteinExistence type="predicted"/>
<dbReference type="Proteomes" id="UP000255082">
    <property type="component" value="Unassembled WGS sequence"/>
</dbReference>
<organism evidence="2 3">
    <name type="scientific">Nocardia africana</name>
    <dbReference type="NCBI Taxonomy" id="134964"/>
    <lineage>
        <taxon>Bacteria</taxon>
        <taxon>Bacillati</taxon>
        <taxon>Actinomycetota</taxon>
        <taxon>Actinomycetes</taxon>
        <taxon>Mycobacteriales</taxon>
        <taxon>Nocardiaceae</taxon>
        <taxon>Nocardia</taxon>
    </lineage>
</organism>
<evidence type="ECO:0000256" key="1">
    <source>
        <dbReference type="SAM" id="MobiDB-lite"/>
    </source>
</evidence>
<protein>
    <submittedName>
        <fullName evidence="2">Uncharacterized protein</fullName>
    </submittedName>
</protein>
<reference evidence="2 3" key="1">
    <citation type="submission" date="2018-06" db="EMBL/GenBank/DDBJ databases">
        <authorList>
            <consortium name="Pathogen Informatics"/>
            <person name="Doyle S."/>
        </authorList>
    </citation>
    <scope>NUCLEOTIDE SEQUENCE [LARGE SCALE GENOMIC DNA]</scope>
    <source>
        <strain evidence="2 3">NCTC13184</strain>
    </source>
</reference>
<feature type="region of interest" description="Disordered" evidence="1">
    <location>
        <begin position="156"/>
        <end position="177"/>
    </location>
</feature>
<dbReference type="AlphaFoldDB" id="A0A378X5L8"/>